<keyword evidence="6" id="KW-0862">Zinc</keyword>
<evidence type="ECO:0000256" key="6">
    <source>
        <dbReference type="ARBA" id="ARBA00022833"/>
    </source>
</evidence>
<dbReference type="PANTHER" id="PTHR10890:SF3">
    <property type="entry name" value="CYSTEINE--TRNA LIGASE, CYTOPLASMIC"/>
    <property type="match status" value="1"/>
</dbReference>
<dbReference type="InterPro" id="IPR015803">
    <property type="entry name" value="Cys-tRNA-ligase"/>
</dbReference>
<reference evidence="12 13" key="1">
    <citation type="journal article" date="2019" name="Nat. Ecol. Evol.">
        <title>Megaphylogeny resolves global patterns of mushroom evolution.</title>
        <authorList>
            <person name="Varga T."/>
            <person name="Krizsan K."/>
            <person name="Foldi C."/>
            <person name="Dima B."/>
            <person name="Sanchez-Garcia M."/>
            <person name="Sanchez-Ramirez S."/>
            <person name="Szollosi G.J."/>
            <person name="Szarkandi J.G."/>
            <person name="Papp V."/>
            <person name="Albert L."/>
            <person name="Andreopoulos W."/>
            <person name="Angelini C."/>
            <person name="Antonin V."/>
            <person name="Barry K.W."/>
            <person name="Bougher N.L."/>
            <person name="Buchanan P."/>
            <person name="Buyck B."/>
            <person name="Bense V."/>
            <person name="Catcheside P."/>
            <person name="Chovatia M."/>
            <person name="Cooper J."/>
            <person name="Damon W."/>
            <person name="Desjardin D."/>
            <person name="Finy P."/>
            <person name="Geml J."/>
            <person name="Haridas S."/>
            <person name="Hughes K."/>
            <person name="Justo A."/>
            <person name="Karasinski D."/>
            <person name="Kautmanova I."/>
            <person name="Kiss B."/>
            <person name="Kocsube S."/>
            <person name="Kotiranta H."/>
            <person name="LaButti K.M."/>
            <person name="Lechner B.E."/>
            <person name="Liimatainen K."/>
            <person name="Lipzen A."/>
            <person name="Lukacs Z."/>
            <person name="Mihaltcheva S."/>
            <person name="Morgado L.N."/>
            <person name="Niskanen T."/>
            <person name="Noordeloos M.E."/>
            <person name="Ohm R.A."/>
            <person name="Ortiz-Santana B."/>
            <person name="Ovrebo C."/>
            <person name="Racz N."/>
            <person name="Riley R."/>
            <person name="Savchenko A."/>
            <person name="Shiryaev A."/>
            <person name="Soop K."/>
            <person name="Spirin V."/>
            <person name="Szebenyi C."/>
            <person name="Tomsovsky M."/>
            <person name="Tulloss R.E."/>
            <person name="Uehling J."/>
            <person name="Grigoriev I.V."/>
            <person name="Vagvolgyi C."/>
            <person name="Papp T."/>
            <person name="Martin F.M."/>
            <person name="Miettinen O."/>
            <person name="Hibbett D.S."/>
            <person name="Nagy L.G."/>
        </authorList>
    </citation>
    <scope>NUCLEOTIDE SEQUENCE [LARGE SCALE GENOMIC DNA]</scope>
    <source>
        <strain evidence="12 13">CBS 121175</strain>
    </source>
</reference>
<dbReference type="AlphaFoldDB" id="A0A5C3KY13"/>
<evidence type="ECO:0000256" key="1">
    <source>
        <dbReference type="ARBA" id="ARBA00001947"/>
    </source>
</evidence>
<dbReference type="InterPro" id="IPR014729">
    <property type="entry name" value="Rossmann-like_a/b/a_fold"/>
</dbReference>
<dbReference type="GO" id="GO:0005524">
    <property type="term" value="F:ATP binding"/>
    <property type="evidence" value="ECO:0007669"/>
    <property type="project" value="UniProtKB-KW"/>
</dbReference>
<dbReference type="SUPFAM" id="SSF47323">
    <property type="entry name" value="Anticodon-binding domain of a subclass of class I aminoacyl-tRNA synthetases"/>
    <property type="match status" value="1"/>
</dbReference>
<evidence type="ECO:0000256" key="8">
    <source>
        <dbReference type="ARBA" id="ARBA00022917"/>
    </source>
</evidence>
<dbReference type="InterPro" id="IPR032678">
    <property type="entry name" value="tRNA-synt_1_cat_dom"/>
</dbReference>
<dbReference type="EC" id="6.1.1.16" evidence="2"/>
<dbReference type="SUPFAM" id="SSF52374">
    <property type="entry name" value="Nucleotidylyl transferase"/>
    <property type="match status" value="1"/>
</dbReference>
<evidence type="ECO:0000256" key="7">
    <source>
        <dbReference type="ARBA" id="ARBA00022840"/>
    </source>
</evidence>
<dbReference type="OrthoDB" id="438179at2759"/>
<evidence type="ECO:0000256" key="5">
    <source>
        <dbReference type="ARBA" id="ARBA00022741"/>
    </source>
</evidence>
<evidence type="ECO:0000259" key="11">
    <source>
        <dbReference type="Pfam" id="PF01406"/>
    </source>
</evidence>
<keyword evidence="4" id="KW-0479">Metal-binding</keyword>
<evidence type="ECO:0000313" key="13">
    <source>
        <dbReference type="Proteomes" id="UP000307440"/>
    </source>
</evidence>
<dbReference type="HAMAP" id="MF_00041">
    <property type="entry name" value="Cys_tRNA_synth"/>
    <property type="match status" value="1"/>
</dbReference>
<evidence type="ECO:0000313" key="12">
    <source>
        <dbReference type="EMBL" id="TFK25197.1"/>
    </source>
</evidence>
<dbReference type="GO" id="GO:0005737">
    <property type="term" value="C:cytoplasm"/>
    <property type="evidence" value="ECO:0007669"/>
    <property type="project" value="TreeGrafter"/>
</dbReference>
<keyword evidence="5" id="KW-0547">Nucleotide-binding</keyword>
<dbReference type="GO" id="GO:0046872">
    <property type="term" value="F:metal ion binding"/>
    <property type="evidence" value="ECO:0007669"/>
    <property type="project" value="UniProtKB-KW"/>
</dbReference>
<dbReference type="STRING" id="230819.A0A5C3KY13"/>
<dbReference type="InterPro" id="IPR009080">
    <property type="entry name" value="tRNAsynth_Ia_anticodon-bd"/>
</dbReference>
<feature type="domain" description="tRNA synthetases class I catalytic" evidence="11">
    <location>
        <begin position="23"/>
        <end position="459"/>
    </location>
</feature>
<dbReference type="CDD" id="cd00672">
    <property type="entry name" value="CysRS_core"/>
    <property type="match status" value="1"/>
</dbReference>
<keyword evidence="7" id="KW-0067">ATP-binding</keyword>
<name>A0A5C3KY13_COPMA</name>
<protein>
    <recommendedName>
        <fullName evidence="2">cysteine--tRNA ligase</fullName>
        <ecNumber evidence="2">6.1.1.16</ecNumber>
    </recommendedName>
    <alternativeName>
        <fullName evidence="10">Cysteinyl-tRNA synthetase</fullName>
    </alternativeName>
</protein>
<proteinExistence type="inferred from homology"/>
<dbReference type="GO" id="GO:0006423">
    <property type="term" value="P:cysteinyl-tRNA aminoacylation"/>
    <property type="evidence" value="ECO:0007669"/>
    <property type="project" value="InterPro"/>
</dbReference>
<evidence type="ECO:0000256" key="9">
    <source>
        <dbReference type="ARBA" id="ARBA00023146"/>
    </source>
</evidence>
<comment type="cofactor">
    <cofactor evidence="1">
        <name>Zn(2+)</name>
        <dbReference type="ChEBI" id="CHEBI:29105"/>
    </cofactor>
</comment>
<organism evidence="12 13">
    <name type="scientific">Coprinopsis marcescibilis</name>
    <name type="common">Agaric fungus</name>
    <name type="synonym">Psathyrella marcescibilis</name>
    <dbReference type="NCBI Taxonomy" id="230819"/>
    <lineage>
        <taxon>Eukaryota</taxon>
        <taxon>Fungi</taxon>
        <taxon>Dikarya</taxon>
        <taxon>Basidiomycota</taxon>
        <taxon>Agaricomycotina</taxon>
        <taxon>Agaricomycetes</taxon>
        <taxon>Agaricomycetidae</taxon>
        <taxon>Agaricales</taxon>
        <taxon>Agaricineae</taxon>
        <taxon>Psathyrellaceae</taxon>
        <taxon>Coprinopsis</taxon>
    </lineage>
</organism>
<dbReference type="NCBIfam" id="TIGR00435">
    <property type="entry name" value="cysS"/>
    <property type="match status" value="1"/>
</dbReference>
<dbReference type="PRINTS" id="PR00983">
    <property type="entry name" value="TRNASYNTHCYS"/>
</dbReference>
<gene>
    <name evidence="12" type="ORF">FA15DRAFT_590888</name>
</gene>
<dbReference type="InterPro" id="IPR024909">
    <property type="entry name" value="Cys-tRNA/MSH_ligase"/>
</dbReference>
<keyword evidence="13" id="KW-1185">Reference proteome</keyword>
<keyword evidence="9 12" id="KW-0030">Aminoacyl-tRNA synthetase</keyword>
<evidence type="ECO:0000256" key="3">
    <source>
        <dbReference type="ARBA" id="ARBA00022598"/>
    </source>
</evidence>
<dbReference type="EMBL" id="ML210189">
    <property type="protein sequence ID" value="TFK25197.1"/>
    <property type="molecule type" value="Genomic_DNA"/>
</dbReference>
<accession>A0A5C3KY13</accession>
<evidence type="ECO:0000256" key="2">
    <source>
        <dbReference type="ARBA" id="ARBA00012832"/>
    </source>
</evidence>
<dbReference type="Proteomes" id="UP000307440">
    <property type="component" value="Unassembled WGS sequence"/>
</dbReference>
<evidence type="ECO:0000256" key="10">
    <source>
        <dbReference type="ARBA" id="ARBA00031499"/>
    </source>
</evidence>
<dbReference type="Gene3D" id="3.40.50.620">
    <property type="entry name" value="HUPs"/>
    <property type="match status" value="2"/>
</dbReference>
<dbReference type="PANTHER" id="PTHR10890">
    <property type="entry name" value="CYSTEINYL-TRNA SYNTHETASE"/>
    <property type="match status" value="1"/>
</dbReference>
<keyword evidence="8" id="KW-0648">Protein biosynthesis</keyword>
<dbReference type="GO" id="GO:0004817">
    <property type="term" value="F:cysteine-tRNA ligase activity"/>
    <property type="evidence" value="ECO:0007669"/>
    <property type="project" value="UniProtKB-EC"/>
</dbReference>
<dbReference type="Pfam" id="PF01406">
    <property type="entry name" value="tRNA-synt_1e"/>
    <property type="match status" value="1"/>
</dbReference>
<keyword evidence="3" id="KW-0436">Ligase</keyword>
<evidence type="ECO:0000256" key="4">
    <source>
        <dbReference type="ARBA" id="ARBA00022723"/>
    </source>
</evidence>
<sequence length="745" mass="84000">MSRLSLYNSLTKSKTELDAGRRTPLKWYNCGPTVYDAAHLGHARNYVTQDIIRRVLTEYFGLNIHFVMNITDIDDKASRFTSRIIIDRTRQNHFVQNFRAEHGQLSPWLISLIQQKLNKYLSMYLYSHTGASHHAEDWDGVWRELERVVDNTALLESRLKIDQKFGMHFAASKNCQEALKVAESDLERGDCSARTARRLIDASEGILGPVLNEELREVALDPALYKNLSHFWEAQFFADMTRLNVIPPDTVTRVTDYIPDIVDFIAVILNNGYGYASDGNVYFDVHAFNLAKGHNYGKMGPVSDISQSRSLDMTTAARSGPKKSPADFALWKKAKPGEPGWNSPWGPGRPGWHIECSVMASAVLGDQLDLHSGGMDLMFPHHTNELAQSEAYYNKESWVDCFVHTGHLHIKGLKMSKSLKNFITIEEALEKYTANQLRLAFLLHPWHSKMDFSDESMNSEVLKLEQYFDNFFVRAKSLINGSRLGESPSTRRFSVEEKNLRTMFDDANFAFRSALNNSIDTVSAINVLRKLISQTNGYIDRRGAFVDPMLVASIARWIIKMLRLFGLEGGGEGSGLDWKPSRLSMHAHNRDAIILPYAQAISSFRDDVRRVARKGSDSALPKILSLCDQLRDTALPALGVSLEDKSDGYALVKLVSARVSAPSEPTNSDKDTDNSLPNEGICLLDPRAMFKPPHVTEGIYGSWDDAGLPLTDGEGNCLSQSRRKKLHKIRALQQTRYKQFLDSQK</sequence>